<keyword evidence="5" id="KW-0560">Oxidoreductase</keyword>
<organism evidence="8 9">
    <name type="scientific">Fusarium langsethiae</name>
    <dbReference type="NCBI Taxonomy" id="179993"/>
    <lineage>
        <taxon>Eukaryota</taxon>
        <taxon>Fungi</taxon>
        <taxon>Dikarya</taxon>
        <taxon>Ascomycota</taxon>
        <taxon>Pezizomycotina</taxon>
        <taxon>Sordariomycetes</taxon>
        <taxon>Hypocreomycetidae</taxon>
        <taxon>Hypocreales</taxon>
        <taxon>Nectriaceae</taxon>
        <taxon>Fusarium</taxon>
    </lineage>
</organism>
<evidence type="ECO:0000256" key="1">
    <source>
        <dbReference type="ARBA" id="ARBA00001974"/>
    </source>
</evidence>
<dbReference type="Pfam" id="PF08031">
    <property type="entry name" value="BBE"/>
    <property type="match status" value="1"/>
</dbReference>
<dbReference type="Gene3D" id="3.40.462.20">
    <property type="match status" value="1"/>
</dbReference>
<keyword evidence="3" id="KW-0285">Flavoprotein</keyword>
<name>A0A0M9ELZ6_FUSLA</name>
<dbReference type="PANTHER" id="PTHR42973:SF39">
    <property type="entry name" value="FAD-BINDING PCMH-TYPE DOMAIN-CONTAINING PROTEIN"/>
    <property type="match status" value="1"/>
</dbReference>
<reference evidence="8 9" key="1">
    <citation type="submission" date="2015-04" db="EMBL/GenBank/DDBJ databases">
        <title>The draft genome sequence of Fusarium langsethiae, a T-2/HT-2 mycotoxin producer.</title>
        <authorList>
            <person name="Lysoe E."/>
            <person name="Divon H.H."/>
            <person name="Terzi V."/>
            <person name="Orru L."/>
            <person name="Lamontanara A."/>
            <person name="Kolseth A.-K."/>
            <person name="Frandsen R.J."/>
            <person name="Nielsen K."/>
            <person name="Thrane U."/>
        </authorList>
    </citation>
    <scope>NUCLEOTIDE SEQUENCE [LARGE SCALE GENOMIC DNA]</scope>
    <source>
        <strain evidence="8 9">Fl201059</strain>
    </source>
</reference>
<evidence type="ECO:0000313" key="9">
    <source>
        <dbReference type="Proteomes" id="UP000037904"/>
    </source>
</evidence>
<evidence type="ECO:0000256" key="4">
    <source>
        <dbReference type="ARBA" id="ARBA00022827"/>
    </source>
</evidence>
<feature type="signal peptide" evidence="6">
    <location>
        <begin position="1"/>
        <end position="19"/>
    </location>
</feature>
<dbReference type="EMBL" id="JXCE01001101">
    <property type="protein sequence ID" value="KPA35460.1"/>
    <property type="molecule type" value="Genomic_DNA"/>
</dbReference>
<feature type="chain" id="PRO_5005834845" evidence="6">
    <location>
        <begin position="20"/>
        <end position="507"/>
    </location>
</feature>
<proteinExistence type="inferred from homology"/>
<protein>
    <submittedName>
        <fullName evidence="8">6-hydroxy-d-nicotine oxidase</fullName>
    </submittedName>
</protein>
<sequence>MHFNTLTCVLIGLVAHSSAVPTKREAVNSCLTQAKVPTDAQGSQTWKEDGTAYNLRLPFEPAAIAVPTTVAQVSAAVECGAKHGVAISAKSGGHSYTSLGFGGEDGHLMIELDRMYSVKVAKDGTAKIQPGARLGHVATELWNQGKRALSHGTCPGVGLGGHALHGGYGMVARKHGLTLDLMIGATVVLPTGKVVHCSKTENSDLFWGIRGAGANFGVVVELEFQTFPAPEQITYFDIGLNWDKNSAPQGLYDFQEFGKGMPAEITMQMAVSKNGYSIDGAYIGDEASLREDLQPLVQKFGGVQVTATTVDWMQLVTHYAGAGVNVNPTSPSYDAHDNFYASSLAAPELTLAQFKSFVNYVSTTGQSTSHSWWLQMDITGGTHSAVSKPKPSDTAYVHRDTLLLFQFYDAVAATAQYPSDGFGLIKGLRQSISNSLKEGTWGMYANYPDSQIKNDRATEMYWGSNVAKLETIKAKYDHTWAFELTHEFRPPLTQSYEFRSDHDSLMS</sequence>
<evidence type="ECO:0000256" key="6">
    <source>
        <dbReference type="SAM" id="SignalP"/>
    </source>
</evidence>
<feature type="domain" description="FAD-binding PCMH-type" evidence="7">
    <location>
        <begin position="57"/>
        <end position="229"/>
    </location>
</feature>
<keyword evidence="4" id="KW-0274">FAD</keyword>
<accession>A0A0M9ELZ6</accession>
<dbReference type="InterPro" id="IPR050416">
    <property type="entry name" value="FAD-linked_Oxidoreductase"/>
</dbReference>
<comment type="similarity">
    <text evidence="2">Belongs to the oxygen-dependent FAD-linked oxidoreductase family.</text>
</comment>
<keyword evidence="6" id="KW-0732">Signal</keyword>
<evidence type="ECO:0000256" key="2">
    <source>
        <dbReference type="ARBA" id="ARBA00005466"/>
    </source>
</evidence>
<dbReference type="InterPro" id="IPR006094">
    <property type="entry name" value="Oxid_FAD_bind_N"/>
</dbReference>
<evidence type="ECO:0000256" key="5">
    <source>
        <dbReference type="ARBA" id="ARBA00023002"/>
    </source>
</evidence>
<dbReference type="Pfam" id="PF01565">
    <property type="entry name" value="FAD_binding_4"/>
    <property type="match status" value="1"/>
</dbReference>
<dbReference type="PANTHER" id="PTHR42973">
    <property type="entry name" value="BINDING OXIDOREDUCTASE, PUTATIVE (AFU_ORTHOLOGUE AFUA_1G17690)-RELATED"/>
    <property type="match status" value="1"/>
</dbReference>
<dbReference type="InterPro" id="IPR016169">
    <property type="entry name" value="FAD-bd_PCMH_sub2"/>
</dbReference>
<dbReference type="PROSITE" id="PS51387">
    <property type="entry name" value="FAD_PCMH"/>
    <property type="match status" value="1"/>
</dbReference>
<comment type="caution">
    <text evidence="8">The sequence shown here is derived from an EMBL/GenBank/DDBJ whole genome shotgun (WGS) entry which is preliminary data.</text>
</comment>
<dbReference type="GO" id="GO:0016491">
    <property type="term" value="F:oxidoreductase activity"/>
    <property type="evidence" value="ECO:0007669"/>
    <property type="project" value="UniProtKB-KW"/>
</dbReference>
<dbReference type="InterPro" id="IPR036318">
    <property type="entry name" value="FAD-bd_PCMH-like_sf"/>
</dbReference>
<comment type="cofactor">
    <cofactor evidence="1">
        <name>FAD</name>
        <dbReference type="ChEBI" id="CHEBI:57692"/>
    </cofactor>
</comment>
<dbReference type="Proteomes" id="UP000037904">
    <property type="component" value="Unassembled WGS sequence"/>
</dbReference>
<evidence type="ECO:0000313" key="8">
    <source>
        <dbReference type="EMBL" id="KPA35460.1"/>
    </source>
</evidence>
<dbReference type="InterPro" id="IPR016166">
    <property type="entry name" value="FAD-bd_PCMH"/>
</dbReference>
<dbReference type="SUPFAM" id="SSF56176">
    <property type="entry name" value="FAD-binding/transporter-associated domain-like"/>
    <property type="match status" value="1"/>
</dbReference>
<evidence type="ECO:0000259" key="7">
    <source>
        <dbReference type="PROSITE" id="PS51387"/>
    </source>
</evidence>
<dbReference type="GO" id="GO:0071949">
    <property type="term" value="F:FAD binding"/>
    <property type="evidence" value="ECO:0007669"/>
    <property type="project" value="InterPro"/>
</dbReference>
<dbReference type="AlphaFoldDB" id="A0A0M9ELZ6"/>
<dbReference type="InterPro" id="IPR012951">
    <property type="entry name" value="BBE"/>
</dbReference>
<dbReference type="Gene3D" id="3.30.465.10">
    <property type="match status" value="1"/>
</dbReference>
<keyword evidence="9" id="KW-1185">Reference proteome</keyword>
<evidence type="ECO:0000256" key="3">
    <source>
        <dbReference type="ARBA" id="ARBA00022630"/>
    </source>
</evidence>
<gene>
    <name evidence="8" type="ORF">FLAG1_11834</name>
</gene>